<gene>
    <name evidence="1" type="ORF">SAMN04488571_101130</name>
</gene>
<proteinExistence type="predicted"/>
<keyword evidence="2" id="KW-1185">Reference proteome</keyword>
<name>A0A1G8WVI0_9EURY</name>
<organism evidence="1 2">
    <name type="scientific">Methanoculleus thermophilus</name>
    <dbReference type="NCBI Taxonomy" id="2200"/>
    <lineage>
        <taxon>Archaea</taxon>
        <taxon>Methanobacteriati</taxon>
        <taxon>Methanobacteriota</taxon>
        <taxon>Stenosarchaea group</taxon>
        <taxon>Methanomicrobia</taxon>
        <taxon>Methanomicrobiales</taxon>
        <taxon>Methanomicrobiaceae</taxon>
        <taxon>Methanoculleus</taxon>
    </lineage>
</organism>
<dbReference type="EMBL" id="FNFT01000001">
    <property type="protein sequence ID" value="SDJ82399.1"/>
    <property type="molecule type" value="Genomic_DNA"/>
</dbReference>
<dbReference type="Proteomes" id="UP000326500">
    <property type="component" value="Unassembled WGS sequence"/>
</dbReference>
<sequence>MARELDERDFAILRKLAPEYSGILCPESGHEFRSVLPPVSNHIAVDAEDFAERVGRLSDEDWGYLADQILSGREDLGCMPEEDIDTILARIREAVSEEAAKQIERLYHLSGCGLL</sequence>
<evidence type="ECO:0000313" key="1">
    <source>
        <dbReference type="EMBL" id="SDJ82399.1"/>
    </source>
</evidence>
<protein>
    <submittedName>
        <fullName evidence="1">Uncharacterized protein</fullName>
    </submittedName>
</protein>
<dbReference type="AlphaFoldDB" id="A0A1G8WVI0"/>
<evidence type="ECO:0000313" key="2">
    <source>
        <dbReference type="Proteomes" id="UP000326500"/>
    </source>
</evidence>
<dbReference type="RefSeq" id="WP_066956014.1">
    <property type="nucleotide sequence ID" value="NZ_BCNX01000006.1"/>
</dbReference>
<dbReference type="OrthoDB" id="146424at2157"/>
<reference evidence="1 2" key="1">
    <citation type="submission" date="2016-10" db="EMBL/GenBank/DDBJ databases">
        <authorList>
            <person name="Varghese N."/>
            <person name="Submissions S."/>
        </authorList>
    </citation>
    <scope>NUCLEOTIDE SEQUENCE [LARGE SCALE GENOMIC DNA]</scope>
    <source>
        <strain evidence="1 2">DSM 2373</strain>
    </source>
</reference>
<dbReference type="STRING" id="2200.GCA_001571405_00875"/>
<accession>A0A1G8WVI0</accession>